<dbReference type="EMBL" id="ACJX03000001">
    <property type="protein sequence ID" value="KRT36336.1"/>
    <property type="molecule type" value="Genomic_DNA"/>
</dbReference>
<name>A0A0T5XDB0_9BACT</name>
<keyword evidence="2" id="KW-1185">Reference proteome</keyword>
<dbReference type="eggNOG" id="ENOG502Z800">
    <property type="taxonomic scope" value="Bacteria"/>
</dbReference>
<evidence type="ECO:0008006" key="3">
    <source>
        <dbReference type="Google" id="ProtNLM"/>
    </source>
</evidence>
<organism evidence="1 2">
    <name type="scientific">Acetomicrobium hydrogeniformans ATCC BAA-1850</name>
    <dbReference type="NCBI Taxonomy" id="592015"/>
    <lineage>
        <taxon>Bacteria</taxon>
        <taxon>Thermotogati</taxon>
        <taxon>Synergistota</taxon>
        <taxon>Synergistia</taxon>
        <taxon>Synergistales</taxon>
        <taxon>Acetomicrobiaceae</taxon>
        <taxon>Acetomicrobium</taxon>
    </lineage>
</organism>
<protein>
    <recommendedName>
        <fullName evidence="3">DUF1177 domain-containing protein</fullName>
    </recommendedName>
</protein>
<dbReference type="Pfam" id="PF06675">
    <property type="entry name" value="DUF1177"/>
    <property type="match status" value="1"/>
</dbReference>
<proteinExistence type="predicted"/>
<dbReference type="RefSeq" id="WP_009200977.1">
    <property type="nucleotide sequence ID" value="NZ_ACJX03000001.1"/>
</dbReference>
<sequence>MSLKWTIEAIDLLSSPKVNGQDVKEVLVKTGLKDVEVKSVTGPNGKTDFVKVWIPGKEGKRSGGTAPTLGIVGRLGGIGARPERLGLVSDADGGIAAVATAMLLGDMYSKGDILKGDVFISTHICPDAPTQPHDPVPFMGSPIDMAMANKEEITGELDAVLSIDTTRGNRVINHRGFAISPTVKEGWILRVSEDLLSIMSYITGKMPVVFPITMQDITPYGNDVYHLNSIMQPCTATSAPVVGVALTSEVPVPGCATGATQAMDIDEAVRFSVEVAKYYGEGKVSFYDAAEFDRLISLYGYMRHLQTLGKIK</sequence>
<dbReference type="OrthoDB" id="9782903at2"/>
<gene>
    <name evidence="1" type="ORF">HMPREF1705_03614</name>
</gene>
<accession>A0A0T5XDB0</accession>
<dbReference type="STRING" id="592015.HMPREF1705_03614"/>
<dbReference type="AlphaFoldDB" id="A0A0T5XDB0"/>
<evidence type="ECO:0000313" key="1">
    <source>
        <dbReference type="EMBL" id="KRT36336.1"/>
    </source>
</evidence>
<dbReference type="Proteomes" id="UP000005273">
    <property type="component" value="Unassembled WGS sequence"/>
</dbReference>
<comment type="caution">
    <text evidence="1">The sequence shown here is derived from an EMBL/GenBank/DDBJ whole genome shotgun (WGS) entry which is preliminary data.</text>
</comment>
<evidence type="ECO:0000313" key="2">
    <source>
        <dbReference type="Proteomes" id="UP000005273"/>
    </source>
</evidence>
<reference evidence="2" key="1">
    <citation type="submission" date="2012-09" db="EMBL/GenBank/DDBJ databases">
        <authorList>
            <person name="Weinstock G."/>
            <person name="Sodergren E."/>
            <person name="Clifton S."/>
            <person name="Fulton L."/>
            <person name="Fulton B."/>
            <person name="Courtney L."/>
            <person name="Fronick C."/>
            <person name="Harrison M."/>
            <person name="Strong C."/>
            <person name="Farmer C."/>
            <person name="Delehaunty K."/>
            <person name="Markovic C."/>
            <person name="Hall O."/>
            <person name="Minx P."/>
            <person name="Tomlinson C."/>
            <person name="Mitreva M."/>
            <person name="Nelson J."/>
            <person name="Hou S."/>
            <person name="Wollam A."/>
            <person name="Pepin K.H."/>
            <person name="Johnson M."/>
            <person name="Bhonagiri V."/>
            <person name="Nash W.E."/>
            <person name="Suruliraj S."/>
            <person name="Warren W."/>
            <person name="Chinwalla A."/>
            <person name="Mardis E.R."/>
            <person name="Wilson R.K."/>
        </authorList>
    </citation>
    <scope>NUCLEOTIDE SEQUENCE [LARGE SCALE GENOMIC DNA]</scope>
    <source>
        <strain evidence="2">OS1</strain>
    </source>
</reference>
<dbReference type="InterPro" id="IPR009561">
    <property type="entry name" value="DUF1177"/>
</dbReference>